<evidence type="ECO:0000313" key="3">
    <source>
        <dbReference type="EMBL" id="TLH59900.1"/>
    </source>
</evidence>
<dbReference type="AlphaFoldDB" id="A0AA94R7G0"/>
<evidence type="ECO:0000313" key="4">
    <source>
        <dbReference type="Proteomes" id="UP000309984"/>
    </source>
</evidence>
<organism evidence="3 4">
    <name type="scientific">Mycolicibacterium phocaicum</name>
    <dbReference type="NCBI Taxonomy" id="319706"/>
    <lineage>
        <taxon>Bacteria</taxon>
        <taxon>Bacillati</taxon>
        <taxon>Actinomycetota</taxon>
        <taxon>Actinomycetes</taxon>
        <taxon>Mycobacteriales</taxon>
        <taxon>Mycobacteriaceae</taxon>
        <taxon>Mycolicibacterium</taxon>
    </lineage>
</organism>
<sequence>MPGGGPPGPPPGPPGFPGGPPGFPGGPPGFPGGPPPPGPCPLPGPLHTCIGGHGAGFACAILTPNPIIAALTPVVSAVAATNVFLLISTQLLRWKVPSRGISPAYPQTVTRKDRAFLLRQRQLPLALPRTVCLRSAP</sequence>
<keyword evidence="4" id="KW-1185">Reference proteome</keyword>
<evidence type="ECO:0000256" key="1">
    <source>
        <dbReference type="SAM" id="MobiDB-lite"/>
    </source>
</evidence>
<feature type="transmembrane region" description="Helical" evidence="2">
    <location>
        <begin position="67"/>
        <end position="87"/>
    </location>
</feature>
<feature type="region of interest" description="Disordered" evidence="1">
    <location>
        <begin position="1"/>
        <end position="44"/>
    </location>
</feature>
<name>A0AA94R7G0_9MYCO</name>
<comment type="caution">
    <text evidence="3">The sequence shown here is derived from an EMBL/GenBank/DDBJ whole genome shotgun (WGS) entry which is preliminary data.</text>
</comment>
<keyword evidence="2" id="KW-0472">Membrane</keyword>
<protein>
    <submittedName>
        <fullName evidence="3">Uncharacterized protein</fullName>
    </submittedName>
</protein>
<dbReference type="EMBL" id="POTM01000062">
    <property type="protein sequence ID" value="TLH59900.1"/>
    <property type="molecule type" value="Genomic_DNA"/>
</dbReference>
<proteinExistence type="predicted"/>
<dbReference type="Proteomes" id="UP000309984">
    <property type="component" value="Unassembled WGS sequence"/>
</dbReference>
<evidence type="ECO:0000256" key="2">
    <source>
        <dbReference type="SAM" id="Phobius"/>
    </source>
</evidence>
<accession>A0AA94R7G0</accession>
<reference evidence="3 4" key="1">
    <citation type="submission" date="2018-01" db="EMBL/GenBank/DDBJ databases">
        <title>Comparative genomics of Mycobacterium mucogenicum and Mycobacterium neoaurum clade members emphasizing tRNA and non-coding RNA.</title>
        <authorList>
            <person name="Behra P.R.K."/>
            <person name="Pettersson B.M.F."/>
            <person name="Das S."/>
            <person name="Dasgupta S."/>
            <person name="Kirsebom L.A."/>
        </authorList>
    </citation>
    <scope>NUCLEOTIDE SEQUENCE [LARGE SCALE GENOMIC DNA]</scope>
    <source>
        <strain evidence="3 4">DSM 45104</strain>
    </source>
</reference>
<gene>
    <name evidence="3" type="ORF">C1S79_26635</name>
</gene>
<keyword evidence="2" id="KW-1133">Transmembrane helix</keyword>
<keyword evidence="2" id="KW-0812">Transmembrane</keyword>